<feature type="region of interest" description="Disordered" evidence="1">
    <location>
        <begin position="76"/>
        <end position="106"/>
    </location>
</feature>
<feature type="region of interest" description="Disordered" evidence="1">
    <location>
        <begin position="52"/>
        <end position="71"/>
    </location>
</feature>
<sequence>MSSSAMTKQQPNEVARKQDDSDIIEETETSSKASASAGLNLNIFGAIAGAFSSNSSKQIEGDGSSTETKQENLAAKGAGAGNLAARGAADTEQQGRHMKAIQDDPA</sequence>
<name>A0A0F4GVE5_9PEZI</name>
<reference evidence="2 3" key="1">
    <citation type="submission" date="2015-03" db="EMBL/GenBank/DDBJ databases">
        <title>RNA-seq based gene annotation and comparative genomics of four Zymoseptoria species reveal species-specific pathogenicity related genes and transposable element activity.</title>
        <authorList>
            <person name="Grandaubert J."/>
            <person name="Bhattacharyya A."/>
            <person name="Stukenbrock E.H."/>
        </authorList>
    </citation>
    <scope>NUCLEOTIDE SEQUENCE [LARGE SCALE GENOMIC DNA]</scope>
    <source>
        <strain evidence="2 3">Zb18110</strain>
    </source>
</reference>
<evidence type="ECO:0000313" key="2">
    <source>
        <dbReference type="EMBL" id="KJY01209.1"/>
    </source>
</evidence>
<feature type="compositionally biased region" description="Polar residues" evidence="1">
    <location>
        <begin position="52"/>
        <end position="67"/>
    </location>
</feature>
<dbReference type="AlphaFoldDB" id="A0A0F4GVE5"/>
<proteinExistence type="predicted"/>
<evidence type="ECO:0000313" key="3">
    <source>
        <dbReference type="Proteomes" id="UP000033647"/>
    </source>
</evidence>
<dbReference type="OrthoDB" id="3650555at2759"/>
<dbReference type="EMBL" id="LAFY01000292">
    <property type="protein sequence ID" value="KJY01209.1"/>
    <property type="molecule type" value="Genomic_DNA"/>
</dbReference>
<evidence type="ECO:0008006" key="4">
    <source>
        <dbReference type="Google" id="ProtNLM"/>
    </source>
</evidence>
<dbReference type="Proteomes" id="UP000033647">
    <property type="component" value="Unassembled WGS sequence"/>
</dbReference>
<organism evidence="2 3">
    <name type="scientific">Zymoseptoria brevis</name>
    <dbReference type="NCBI Taxonomy" id="1047168"/>
    <lineage>
        <taxon>Eukaryota</taxon>
        <taxon>Fungi</taxon>
        <taxon>Dikarya</taxon>
        <taxon>Ascomycota</taxon>
        <taxon>Pezizomycotina</taxon>
        <taxon>Dothideomycetes</taxon>
        <taxon>Dothideomycetidae</taxon>
        <taxon>Mycosphaerellales</taxon>
        <taxon>Mycosphaerellaceae</taxon>
        <taxon>Zymoseptoria</taxon>
    </lineage>
</organism>
<accession>A0A0F4GVE5</accession>
<keyword evidence="3" id="KW-1185">Reference proteome</keyword>
<feature type="region of interest" description="Disordered" evidence="1">
    <location>
        <begin position="1"/>
        <end position="36"/>
    </location>
</feature>
<protein>
    <recommendedName>
        <fullName evidence="4">SMP domain-containing protein</fullName>
    </recommendedName>
</protein>
<evidence type="ECO:0000256" key="1">
    <source>
        <dbReference type="SAM" id="MobiDB-lite"/>
    </source>
</evidence>
<feature type="compositionally biased region" description="Low complexity" evidence="1">
    <location>
        <begin position="76"/>
        <end position="88"/>
    </location>
</feature>
<comment type="caution">
    <text evidence="2">The sequence shown here is derived from an EMBL/GenBank/DDBJ whole genome shotgun (WGS) entry which is preliminary data.</text>
</comment>
<gene>
    <name evidence="2" type="ORF">TI39_contig300g00022</name>
</gene>
<feature type="compositionally biased region" description="Polar residues" evidence="1">
    <location>
        <begin position="1"/>
        <end position="12"/>
    </location>
</feature>